<reference evidence="8" key="1">
    <citation type="submission" date="2022-11" db="UniProtKB">
        <authorList>
            <consortium name="WormBaseParasite"/>
        </authorList>
    </citation>
    <scope>IDENTIFICATION</scope>
</reference>
<dbReference type="WBParaSite" id="jg6991">
    <property type="protein sequence ID" value="jg6991"/>
    <property type="gene ID" value="jg6991"/>
</dbReference>
<evidence type="ECO:0000313" key="8">
    <source>
        <dbReference type="WBParaSite" id="jg6991"/>
    </source>
</evidence>
<evidence type="ECO:0000313" key="7">
    <source>
        <dbReference type="Proteomes" id="UP000887574"/>
    </source>
</evidence>
<keyword evidence="6" id="KW-0539">Nucleus</keyword>
<dbReference type="Pfam" id="PF07767">
    <property type="entry name" value="Nop53"/>
    <property type="match status" value="1"/>
</dbReference>
<dbReference type="PANTHER" id="PTHR14211">
    <property type="entry name" value="GLIOMA SUPPRESSOR CANDIDATE REGION GENE 2"/>
    <property type="match status" value="1"/>
</dbReference>
<comment type="similarity">
    <text evidence="3">Belongs to the NOP53 family.</text>
</comment>
<dbReference type="GO" id="GO:0005654">
    <property type="term" value="C:nucleoplasm"/>
    <property type="evidence" value="ECO:0007669"/>
    <property type="project" value="UniProtKB-SubCell"/>
</dbReference>
<evidence type="ECO:0000256" key="4">
    <source>
        <dbReference type="ARBA" id="ARBA00018339"/>
    </source>
</evidence>
<evidence type="ECO:0000256" key="5">
    <source>
        <dbReference type="ARBA" id="ARBA00022517"/>
    </source>
</evidence>
<dbReference type="GO" id="GO:0005730">
    <property type="term" value="C:nucleolus"/>
    <property type="evidence" value="ECO:0007669"/>
    <property type="project" value="UniProtKB-SubCell"/>
</dbReference>
<protein>
    <recommendedName>
        <fullName evidence="4">Ribosome biogenesis protein NOP53</fullName>
    </recommendedName>
</protein>
<evidence type="ECO:0000256" key="1">
    <source>
        <dbReference type="ARBA" id="ARBA00004604"/>
    </source>
</evidence>
<sequence>MATSGLFSPMCEGKEGKETIRLLQWLLSKGKSIEMAEGNFVFQRIVTCAQENVAEFMASTSSIAKAYDLWGDEDTNEQAKPKKSARSKYIPSVLTAVEIPAEGASYNPSLDSYLEYVGQIAKEEAKVLANEKRNNRMFVKTVEDQYLAPVFKSGEEIFDTILETEVKEEVKGEDAVDFPVTDDQTAKNPTKLPKKLAGHELVKEKKLRAKSQQLESLKSIKKAVKKTIEDRENLALSRAKQRTIDNLTKNKKLGRGKYEKLLEPALLTSELTGSMRTVKCNTSIFRERINSLQKRNILPIAGDHQKKALKQRLKAKFVEKRSVKEITKGSVSSKCLIVVTQFSMLANLSPLVEL</sequence>
<keyword evidence="7" id="KW-1185">Reference proteome</keyword>
<organism evidence="7 8">
    <name type="scientific">Ditylenchus dipsaci</name>
    <dbReference type="NCBI Taxonomy" id="166011"/>
    <lineage>
        <taxon>Eukaryota</taxon>
        <taxon>Metazoa</taxon>
        <taxon>Ecdysozoa</taxon>
        <taxon>Nematoda</taxon>
        <taxon>Chromadorea</taxon>
        <taxon>Rhabditida</taxon>
        <taxon>Tylenchina</taxon>
        <taxon>Tylenchomorpha</taxon>
        <taxon>Sphaerularioidea</taxon>
        <taxon>Anguinidae</taxon>
        <taxon>Anguininae</taxon>
        <taxon>Ditylenchus</taxon>
    </lineage>
</organism>
<dbReference type="AlphaFoldDB" id="A0A915EJK2"/>
<dbReference type="GO" id="GO:0000027">
    <property type="term" value="P:ribosomal large subunit assembly"/>
    <property type="evidence" value="ECO:0007669"/>
    <property type="project" value="TreeGrafter"/>
</dbReference>
<evidence type="ECO:0000256" key="6">
    <source>
        <dbReference type="ARBA" id="ARBA00023242"/>
    </source>
</evidence>
<proteinExistence type="inferred from homology"/>
<evidence type="ECO:0000256" key="3">
    <source>
        <dbReference type="ARBA" id="ARBA00008838"/>
    </source>
</evidence>
<comment type="subcellular location">
    <subcellularLocation>
        <location evidence="1">Nucleus</location>
        <location evidence="1">Nucleolus</location>
    </subcellularLocation>
    <subcellularLocation>
        <location evidence="2">Nucleus</location>
        <location evidence="2">Nucleoplasm</location>
    </subcellularLocation>
</comment>
<dbReference type="Proteomes" id="UP000887574">
    <property type="component" value="Unplaced"/>
</dbReference>
<dbReference type="GO" id="GO:0006364">
    <property type="term" value="P:rRNA processing"/>
    <property type="evidence" value="ECO:0007669"/>
    <property type="project" value="TreeGrafter"/>
</dbReference>
<dbReference type="GO" id="GO:0008097">
    <property type="term" value="F:5S rRNA binding"/>
    <property type="evidence" value="ECO:0007669"/>
    <property type="project" value="TreeGrafter"/>
</dbReference>
<keyword evidence="5" id="KW-0690">Ribosome biogenesis</keyword>
<accession>A0A915EJK2</accession>
<dbReference type="InterPro" id="IPR011687">
    <property type="entry name" value="Nop53/GLTSCR2"/>
</dbReference>
<dbReference type="PANTHER" id="PTHR14211:SF7">
    <property type="entry name" value="RIBOSOME BIOGENESIS PROTEIN NOP53"/>
    <property type="match status" value="1"/>
</dbReference>
<name>A0A915EJK2_9BILA</name>
<evidence type="ECO:0000256" key="2">
    <source>
        <dbReference type="ARBA" id="ARBA00004642"/>
    </source>
</evidence>